<dbReference type="AlphaFoldDB" id="A0A8K0TUU5"/>
<dbReference type="EMBL" id="JAGPXD010000001">
    <property type="protein sequence ID" value="KAH7375221.1"/>
    <property type="molecule type" value="Genomic_DNA"/>
</dbReference>
<organism evidence="2 3">
    <name type="scientific">Plectosphaerella cucumerina</name>
    <dbReference type="NCBI Taxonomy" id="40658"/>
    <lineage>
        <taxon>Eukaryota</taxon>
        <taxon>Fungi</taxon>
        <taxon>Dikarya</taxon>
        <taxon>Ascomycota</taxon>
        <taxon>Pezizomycotina</taxon>
        <taxon>Sordariomycetes</taxon>
        <taxon>Hypocreomycetidae</taxon>
        <taxon>Glomerellales</taxon>
        <taxon>Plectosphaerellaceae</taxon>
        <taxon>Plectosphaerella</taxon>
    </lineage>
</organism>
<name>A0A8K0TUU5_9PEZI</name>
<sequence>MRRRRVLVRLIGVGTTGRGHPPAFSHLDSHHDDLGSLSGPRGSPTESSPRFPGSLPNACAGIAVFEAALGIRSLQYHFFIKGARHSYRTKSLGDMHVSHARPSTSKTASRLCRSQVCTADVRFMPLYFVPS</sequence>
<proteinExistence type="predicted"/>
<feature type="region of interest" description="Disordered" evidence="1">
    <location>
        <begin position="19"/>
        <end position="52"/>
    </location>
</feature>
<evidence type="ECO:0000313" key="3">
    <source>
        <dbReference type="Proteomes" id="UP000813385"/>
    </source>
</evidence>
<accession>A0A8K0TUU5</accession>
<keyword evidence="3" id="KW-1185">Reference proteome</keyword>
<evidence type="ECO:0000313" key="2">
    <source>
        <dbReference type="EMBL" id="KAH7375221.1"/>
    </source>
</evidence>
<comment type="caution">
    <text evidence="2">The sequence shown here is derived from an EMBL/GenBank/DDBJ whole genome shotgun (WGS) entry which is preliminary data.</text>
</comment>
<dbReference type="Proteomes" id="UP000813385">
    <property type="component" value="Unassembled WGS sequence"/>
</dbReference>
<evidence type="ECO:0000256" key="1">
    <source>
        <dbReference type="SAM" id="MobiDB-lite"/>
    </source>
</evidence>
<gene>
    <name evidence="2" type="ORF">B0T11DRAFT_7096</name>
</gene>
<reference evidence="2" key="1">
    <citation type="journal article" date="2021" name="Nat. Commun.">
        <title>Genetic determinants of endophytism in the Arabidopsis root mycobiome.</title>
        <authorList>
            <person name="Mesny F."/>
            <person name="Miyauchi S."/>
            <person name="Thiergart T."/>
            <person name="Pickel B."/>
            <person name="Atanasova L."/>
            <person name="Karlsson M."/>
            <person name="Huettel B."/>
            <person name="Barry K.W."/>
            <person name="Haridas S."/>
            <person name="Chen C."/>
            <person name="Bauer D."/>
            <person name="Andreopoulos W."/>
            <person name="Pangilinan J."/>
            <person name="LaButti K."/>
            <person name="Riley R."/>
            <person name="Lipzen A."/>
            <person name="Clum A."/>
            <person name="Drula E."/>
            <person name="Henrissat B."/>
            <person name="Kohler A."/>
            <person name="Grigoriev I.V."/>
            <person name="Martin F.M."/>
            <person name="Hacquard S."/>
        </authorList>
    </citation>
    <scope>NUCLEOTIDE SEQUENCE</scope>
    <source>
        <strain evidence="2">MPI-CAGE-AT-0016</strain>
    </source>
</reference>
<protein>
    <submittedName>
        <fullName evidence="2">Uncharacterized protein</fullName>
    </submittedName>
</protein>